<keyword evidence="4" id="KW-1185">Reference proteome</keyword>
<reference evidence="3" key="1">
    <citation type="submission" date="2022-08" db="EMBL/GenBank/DDBJ databases">
        <authorList>
            <consortium name="DOE Joint Genome Institute"/>
            <person name="Min B."/>
            <person name="Riley R."/>
            <person name="Sierra-Patev S."/>
            <person name="Naranjo-Ortiz M."/>
            <person name="Looney B."/>
            <person name="Konkel Z."/>
            <person name="Slot J.C."/>
            <person name="Sakamoto Y."/>
            <person name="Steenwyk J.L."/>
            <person name="Rokas A."/>
            <person name="Carro J."/>
            <person name="Camarero S."/>
            <person name="Ferreira P."/>
            <person name="Molpeceres G."/>
            <person name="Ruiz-Duenas F.J."/>
            <person name="Serrano A."/>
            <person name="Henrissat B."/>
            <person name="Drula E."/>
            <person name="Hughes K.W."/>
            <person name="Mata J.L."/>
            <person name="Ishikawa N.K."/>
            <person name="Vargas-Isla R."/>
            <person name="Ushijima S."/>
            <person name="Smith C.A."/>
            <person name="Ahrendt S."/>
            <person name="Andreopoulos W."/>
            <person name="He G."/>
            <person name="Labutti K."/>
            <person name="Lipzen A."/>
            <person name="Ng V."/>
            <person name="Sandor L."/>
            <person name="Barry K."/>
            <person name="Martinez A.T."/>
            <person name="Xiao Y."/>
            <person name="Gibbons J.G."/>
            <person name="Terashima K."/>
            <person name="Hibbett D.S."/>
            <person name="Grigoriev I.V."/>
        </authorList>
    </citation>
    <scope>NUCLEOTIDE SEQUENCE</scope>
    <source>
        <strain evidence="3">TFB10291</strain>
    </source>
</reference>
<evidence type="ECO:0000256" key="2">
    <source>
        <dbReference type="SAM" id="Phobius"/>
    </source>
</evidence>
<evidence type="ECO:0000313" key="4">
    <source>
        <dbReference type="Proteomes" id="UP001163798"/>
    </source>
</evidence>
<dbReference type="Proteomes" id="UP001163798">
    <property type="component" value="Unassembled WGS sequence"/>
</dbReference>
<evidence type="ECO:0000256" key="1">
    <source>
        <dbReference type="SAM" id="MobiDB-lite"/>
    </source>
</evidence>
<protein>
    <submittedName>
        <fullName evidence="3">Uncharacterized protein</fullName>
    </submittedName>
</protein>
<dbReference type="AlphaFoldDB" id="A0AA38NSB2"/>
<proteinExistence type="predicted"/>
<name>A0AA38NSB2_9AGAR</name>
<sequence>MFVPASNMTRNPHVLMTEGDSTLYSTQTSNDYDYQWALVIAFFILIFYALALWDRWIYLRSREIEKLRILQAHKYYGSTLQVPIPAKFKLPIEHHQRRPLILTLGSPEPCRKPNSFPSSSTTTMPDNESPRQSMLLKRQQMRSNRIDLYE</sequence>
<dbReference type="EMBL" id="MU793252">
    <property type="protein sequence ID" value="KAJ3790190.1"/>
    <property type="molecule type" value="Genomic_DNA"/>
</dbReference>
<keyword evidence="2" id="KW-0812">Transmembrane</keyword>
<gene>
    <name evidence="3" type="ORF">GGU10DRAFT_189841</name>
</gene>
<keyword evidence="2" id="KW-0472">Membrane</keyword>
<feature type="transmembrane region" description="Helical" evidence="2">
    <location>
        <begin position="34"/>
        <end position="53"/>
    </location>
</feature>
<evidence type="ECO:0000313" key="3">
    <source>
        <dbReference type="EMBL" id="KAJ3790190.1"/>
    </source>
</evidence>
<organism evidence="3 4">
    <name type="scientific">Lentinula aff. detonsa</name>
    <dbReference type="NCBI Taxonomy" id="2804958"/>
    <lineage>
        <taxon>Eukaryota</taxon>
        <taxon>Fungi</taxon>
        <taxon>Dikarya</taxon>
        <taxon>Basidiomycota</taxon>
        <taxon>Agaricomycotina</taxon>
        <taxon>Agaricomycetes</taxon>
        <taxon>Agaricomycetidae</taxon>
        <taxon>Agaricales</taxon>
        <taxon>Marasmiineae</taxon>
        <taxon>Omphalotaceae</taxon>
        <taxon>Lentinula</taxon>
    </lineage>
</organism>
<comment type="caution">
    <text evidence="3">The sequence shown here is derived from an EMBL/GenBank/DDBJ whole genome shotgun (WGS) entry which is preliminary data.</text>
</comment>
<feature type="compositionally biased region" description="Polar residues" evidence="1">
    <location>
        <begin position="115"/>
        <end position="132"/>
    </location>
</feature>
<feature type="region of interest" description="Disordered" evidence="1">
    <location>
        <begin position="103"/>
        <end position="136"/>
    </location>
</feature>
<accession>A0AA38NSB2</accession>
<keyword evidence="2" id="KW-1133">Transmembrane helix</keyword>